<keyword evidence="3" id="KW-1185">Reference proteome</keyword>
<comment type="caution">
    <text evidence="2">The sequence shown here is derived from an EMBL/GenBank/DDBJ whole genome shotgun (WGS) entry which is preliminary data.</text>
</comment>
<proteinExistence type="predicted"/>
<dbReference type="Proteomes" id="UP000266906">
    <property type="component" value="Unassembled WGS sequence"/>
</dbReference>
<feature type="transmembrane region" description="Helical" evidence="1">
    <location>
        <begin position="123"/>
        <end position="144"/>
    </location>
</feature>
<feature type="transmembrane region" description="Helical" evidence="1">
    <location>
        <begin position="85"/>
        <end position="103"/>
    </location>
</feature>
<name>A0A3N4RPM3_9ACTN</name>
<evidence type="ECO:0000313" key="2">
    <source>
        <dbReference type="EMBL" id="RPE35303.1"/>
    </source>
</evidence>
<sequence length="148" mass="15357">MPVNAPAAPSCAAGPARRLVRPLAALVSVALPVGFVALVDPNAPGHYPVCPFLRATGWWCPGCGGLRCVHALTRGDVLTAGHDNLLVAVGAFVLLALWVRWVVRAVRGRPGGGWRVTGRQAGVLVLVLLLFAVVRNLPVGTLLAPPAV</sequence>
<keyword evidence="1" id="KW-0812">Transmembrane</keyword>
<organism evidence="2 3">
    <name type="scientific">Kitasatospora cineracea</name>
    <dbReference type="NCBI Taxonomy" id="88074"/>
    <lineage>
        <taxon>Bacteria</taxon>
        <taxon>Bacillati</taxon>
        <taxon>Actinomycetota</taxon>
        <taxon>Actinomycetes</taxon>
        <taxon>Kitasatosporales</taxon>
        <taxon>Streptomycetaceae</taxon>
        <taxon>Kitasatospora</taxon>
    </lineage>
</organism>
<gene>
    <name evidence="2" type="ORF">EDD38_3650</name>
</gene>
<evidence type="ECO:0000313" key="3">
    <source>
        <dbReference type="Proteomes" id="UP000266906"/>
    </source>
</evidence>
<dbReference type="Pfam" id="PF10825">
    <property type="entry name" value="DUF2752"/>
    <property type="match status" value="1"/>
</dbReference>
<keyword evidence="1" id="KW-0472">Membrane</keyword>
<protein>
    <submittedName>
        <fullName evidence="2">Uncharacterized protein DUF2752</fullName>
    </submittedName>
</protein>
<evidence type="ECO:0000256" key="1">
    <source>
        <dbReference type="SAM" id="Phobius"/>
    </source>
</evidence>
<dbReference type="InterPro" id="IPR021215">
    <property type="entry name" value="DUF2752"/>
</dbReference>
<keyword evidence="1" id="KW-1133">Transmembrane helix</keyword>
<dbReference type="AlphaFoldDB" id="A0A3N4RPM3"/>
<accession>A0A3N4RPM3</accession>
<feature type="transmembrane region" description="Helical" evidence="1">
    <location>
        <begin position="19"/>
        <end position="39"/>
    </location>
</feature>
<dbReference type="EMBL" id="RKQG01000001">
    <property type="protein sequence ID" value="RPE35303.1"/>
    <property type="molecule type" value="Genomic_DNA"/>
</dbReference>
<reference evidence="2 3" key="1">
    <citation type="submission" date="2018-11" db="EMBL/GenBank/DDBJ databases">
        <title>Sequencing the genomes of 1000 actinobacteria strains.</title>
        <authorList>
            <person name="Klenk H.-P."/>
        </authorList>
    </citation>
    <scope>NUCLEOTIDE SEQUENCE [LARGE SCALE GENOMIC DNA]</scope>
    <source>
        <strain evidence="2 3">DSM 44781</strain>
    </source>
</reference>